<dbReference type="EC" id="2.1.1.107" evidence="3"/>
<evidence type="ECO:0000256" key="4">
    <source>
        <dbReference type="ARBA" id="ARBA00022603"/>
    </source>
</evidence>
<dbReference type="InterPro" id="IPR035996">
    <property type="entry name" value="4pyrrol_Methylase_sf"/>
</dbReference>
<proteinExistence type="inferred from homology"/>
<keyword evidence="12" id="KW-1185">Reference proteome</keyword>
<dbReference type="RefSeq" id="WP_305498596.1">
    <property type="nucleotide sequence ID" value="NZ_CP131913.1"/>
</dbReference>
<dbReference type="Pfam" id="PF00590">
    <property type="entry name" value="TP_methylase"/>
    <property type="match status" value="1"/>
</dbReference>
<dbReference type="Gene3D" id="3.40.1010.10">
    <property type="entry name" value="Cobalt-precorrin-4 Transmethylase, Domain 1"/>
    <property type="match status" value="1"/>
</dbReference>
<comment type="pathway">
    <text evidence="1">Cofactor biosynthesis; adenosylcobalamin biosynthesis.</text>
</comment>
<dbReference type="PANTHER" id="PTHR45790">
    <property type="entry name" value="SIROHEME SYNTHASE-RELATED"/>
    <property type="match status" value="1"/>
</dbReference>
<evidence type="ECO:0000256" key="1">
    <source>
        <dbReference type="ARBA" id="ARBA00004953"/>
    </source>
</evidence>
<evidence type="ECO:0000313" key="12">
    <source>
        <dbReference type="Proteomes" id="UP001235344"/>
    </source>
</evidence>
<dbReference type="SUPFAM" id="SSF53790">
    <property type="entry name" value="Tetrapyrrole methylase"/>
    <property type="match status" value="1"/>
</dbReference>
<accession>A0ABY9H186</accession>
<dbReference type="NCBIfam" id="NF004790">
    <property type="entry name" value="PRK06136.1"/>
    <property type="match status" value="1"/>
</dbReference>
<dbReference type="InterPro" id="IPR006366">
    <property type="entry name" value="CobA/CysG_C"/>
</dbReference>
<dbReference type="CDD" id="cd11642">
    <property type="entry name" value="SUMT"/>
    <property type="match status" value="1"/>
</dbReference>
<name>A0ABY9H186_9GAMM</name>
<keyword evidence="5 9" id="KW-0808">Transferase</keyword>
<protein>
    <recommendedName>
        <fullName evidence="3">uroporphyrinogen-III C-methyltransferase</fullName>
        <ecNumber evidence="3">2.1.1.107</ecNumber>
    </recommendedName>
</protein>
<evidence type="ECO:0000256" key="7">
    <source>
        <dbReference type="ARBA" id="ARBA00023244"/>
    </source>
</evidence>
<dbReference type="NCBIfam" id="TIGR01469">
    <property type="entry name" value="cobA_cysG_Cterm"/>
    <property type="match status" value="1"/>
</dbReference>
<keyword evidence="6" id="KW-0949">S-adenosyl-L-methionine</keyword>
<dbReference type="Proteomes" id="UP001235344">
    <property type="component" value="Chromosome"/>
</dbReference>
<dbReference type="PANTHER" id="PTHR45790:SF1">
    <property type="entry name" value="SIROHEME SYNTHASE"/>
    <property type="match status" value="1"/>
</dbReference>
<evidence type="ECO:0000256" key="9">
    <source>
        <dbReference type="RuleBase" id="RU003960"/>
    </source>
</evidence>
<evidence type="ECO:0000313" key="11">
    <source>
        <dbReference type="EMBL" id="WLI72232.1"/>
    </source>
</evidence>
<dbReference type="InterPro" id="IPR014776">
    <property type="entry name" value="4pyrrole_Mease_sub2"/>
</dbReference>
<dbReference type="InterPro" id="IPR003043">
    <property type="entry name" value="Uropor_MeTrfase_CS"/>
</dbReference>
<dbReference type="GO" id="GO:0032259">
    <property type="term" value="P:methylation"/>
    <property type="evidence" value="ECO:0007669"/>
    <property type="project" value="UniProtKB-KW"/>
</dbReference>
<dbReference type="InterPro" id="IPR014777">
    <property type="entry name" value="4pyrrole_Mease_sub1"/>
</dbReference>
<keyword evidence="4 9" id="KW-0489">Methyltransferase</keyword>
<evidence type="ECO:0000256" key="2">
    <source>
        <dbReference type="ARBA" id="ARBA00005879"/>
    </source>
</evidence>
<evidence type="ECO:0000256" key="6">
    <source>
        <dbReference type="ARBA" id="ARBA00022691"/>
    </source>
</evidence>
<comment type="pathway">
    <text evidence="8">Porphyrin-containing compound metabolism; siroheme biosynthesis; precorrin-2 from uroporphyrinogen III: step 1/1.</text>
</comment>
<dbReference type="GO" id="GO:0004851">
    <property type="term" value="F:uroporphyrin-III C-methyltransferase activity"/>
    <property type="evidence" value="ECO:0007669"/>
    <property type="project" value="UniProtKB-EC"/>
</dbReference>
<evidence type="ECO:0000256" key="8">
    <source>
        <dbReference type="ARBA" id="ARBA00025705"/>
    </source>
</evidence>
<evidence type="ECO:0000256" key="5">
    <source>
        <dbReference type="ARBA" id="ARBA00022679"/>
    </source>
</evidence>
<dbReference type="Gene3D" id="3.30.950.10">
    <property type="entry name" value="Methyltransferase, Cobalt-precorrin-4 Transmethylase, Domain 2"/>
    <property type="match status" value="1"/>
</dbReference>
<dbReference type="PROSITE" id="PS00840">
    <property type="entry name" value="SUMT_2"/>
    <property type="match status" value="1"/>
</dbReference>
<feature type="domain" description="Tetrapyrrole methylase" evidence="10">
    <location>
        <begin position="24"/>
        <end position="234"/>
    </location>
</feature>
<dbReference type="PROSITE" id="PS00839">
    <property type="entry name" value="SUMT_1"/>
    <property type="match status" value="1"/>
</dbReference>
<sequence>MTAFRHNQTCHFGLDEAPLAPGEVAIVGAGPGDPGLLTLRALSLLQQADCLVFDRLVSAEILAMARPEARRYYVGKASRCHALTQDETNALLVWLAGEGQRVLRLKGGDPYIFGRGGEEAEYLIEHGIGFRVVPGITSASGCSSYAGFPLTHRDYAQSVTFVTGHCKGDRDLALDWAALAVPHHTTVFYMGLANAELIRRELQAHGMPAETPVALVERGTTPEQRHLLTTLGDLVGAIEREAFRPPTLIVVGEVVSLAETLAPAMTRLARTPEDAIDALAHGMGRVAL</sequence>
<dbReference type="EMBL" id="CP131913">
    <property type="protein sequence ID" value="WLI72232.1"/>
    <property type="molecule type" value="Genomic_DNA"/>
</dbReference>
<keyword evidence="7" id="KW-0627">Porphyrin biosynthesis</keyword>
<evidence type="ECO:0000259" key="10">
    <source>
        <dbReference type="Pfam" id="PF00590"/>
    </source>
</evidence>
<reference evidence="11 12" key="1">
    <citation type="submission" date="2023-08" db="EMBL/GenBank/DDBJ databases">
        <title>Transcriptome Analysis of Halomonas alkalicola CICC 11012s to Identify the Genes Involved in Alkaline Tolerances.</title>
        <authorList>
            <person name="Zhai L."/>
        </authorList>
    </citation>
    <scope>NUCLEOTIDE SEQUENCE [LARGE SCALE GENOMIC DNA]</scope>
    <source>
        <strain evidence="11 12">CICC 11012s</strain>
    </source>
</reference>
<comment type="similarity">
    <text evidence="2 9">Belongs to the precorrin methyltransferase family.</text>
</comment>
<dbReference type="InterPro" id="IPR000878">
    <property type="entry name" value="4pyrrol_Mease"/>
</dbReference>
<organism evidence="11 12">
    <name type="scientific">Halomonas alkalicola</name>
    <dbReference type="NCBI Taxonomy" id="1930622"/>
    <lineage>
        <taxon>Bacteria</taxon>
        <taxon>Pseudomonadati</taxon>
        <taxon>Pseudomonadota</taxon>
        <taxon>Gammaproteobacteria</taxon>
        <taxon>Oceanospirillales</taxon>
        <taxon>Halomonadaceae</taxon>
        <taxon>Halomonas</taxon>
    </lineage>
</organism>
<dbReference type="InterPro" id="IPR050161">
    <property type="entry name" value="Siro_Cobalamin_biosynth"/>
</dbReference>
<gene>
    <name evidence="11" type="primary">cobA</name>
    <name evidence="11" type="ORF">B6N23_10510</name>
</gene>
<evidence type="ECO:0000256" key="3">
    <source>
        <dbReference type="ARBA" id="ARBA00012162"/>
    </source>
</evidence>